<accession>A0A4Y4AZ70</accession>
<evidence type="ECO:0008006" key="3">
    <source>
        <dbReference type="Google" id="ProtNLM"/>
    </source>
</evidence>
<proteinExistence type="predicted"/>
<dbReference type="OrthoDB" id="6338785at2"/>
<comment type="caution">
    <text evidence="1">The sequence shown here is derived from an EMBL/GenBank/DDBJ whole genome shotgun (WGS) entry which is preliminary data.</text>
</comment>
<sequence length="324" mass="36024">MNKFIISRLDIKVLLFVAILFSINVHSQKLSVKKGIAYFNADTIIGPKFKVPESWDKVIIKKNVTVTGSFYMPTRTRPIEFAGESRETSIIQGDGSRPTDDGIKGRSYSAIRCDKDPDVYIHDLKITKPMKFHIHGGFGNVIVERCNIIAGSHTTTTDGIHGGIGKTVVKDCFIDVYDDALYTIECKLVENTTFVHNKNGSPFMVSWGASVPDNHTCVIKNCTVIDNYEDEGYHHGIVGWAGKKEQKSQTMHLKFEGTFTRKVNPGKKESPMYTIGRPGKEGVNDAILKIEGNCISKESIKIRGNTNSKVEFVNCISKSDSTTH</sequence>
<organism evidence="1 2">
    <name type="scientific">Flavobacterium flevense</name>
    <dbReference type="NCBI Taxonomy" id="983"/>
    <lineage>
        <taxon>Bacteria</taxon>
        <taxon>Pseudomonadati</taxon>
        <taxon>Bacteroidota</taxon>
        <taxon>Flavobacteriia</taxon>
        <taxon>Flavobacteriales</taxon>
        <taxon>Flavobacteriaceae</taxon>
        <taxon>Flavobacterium</taxon>
    </lineage>
</organism>
<dbReference type="EMBL" id="BJNP01000022">
    <property type="protein sequence ID" value="GEC72609.1"/>
    <property type="molecule type" value="Genomic_DNA"/>
</dbReference>
<dbReference type="STRING" id="983.SAMN05443543_11416"/>
<evidence type="ECO:0000313" key="1">
    <source>
        <dbReference type="EMBL" id="GEC72609.1"/>
    </source>
</evidence>
<reference evidence="1 2" key="1">
    <citation type="submission" date="2019-06" db="EMBL/GenBank/DDBJ databases">
        <title>Whole genome shotgun sequence of Flavobacterium flevense NBRC 14960.</title>
        <authorList>
            <person name="Hosoyama A."/>
            <person name="Uohara A."/>
            <person name="Ohji S."/>
            <person name="Ichikawa N."/>
        </authorList>
    </citation>
    <scope>NUCLEOTIDE SEQUENCE [LARGE SCALE GENOMIC DNA]</scope>
    <source>
        <strain evidence="1 2">NBRC 14960</strain>
    </source>
</reference>
<dbReference type="Proteomes" id="UP000316775">
    <property type="component" value="Unassembled WGS sequence"/>
</dbReference>
<dbReference type="InterPro" id="IPR012334">
    <property type="entry name" value="Pectin_lyas_fold"/>
</dbReference>
<dbReference type="RefSeq" id="WP_073247091.1">
    <property type="nucleotide sequence ID" value="NZ_BJNP01000022.1"/>
</dbReference>
<gene>
    <name evidence="1" type="ORF">FFL01_21480</name>
</gene>
<dbReference type="InterPro" id="IPR011050">
    <property type="entry name" value="Pectin_lyase_fold/virulence"/>
</dbReference>
<dbReference type="Gene3D" id="2.160.20.10">
    <property type="entry name" value="Single-stranded right-handed beta-helix, Pectin lyase-like"/>
    <property type="match status" value="1"/>
</dbReference>
<protein>
    <recommendedName>
        <fullName evidence="3">Right handed beta helix domain-containing protein</fullName>
    </recommendedName>
</protein>
<evidence type="ECO:0000313" key="2">
    <source>
        <dbReference type="Proteomes" id="UP000316775"/>
    </source>
</evidence>
<dbReference type="SUPFAM" id="SSF51126">
    <property type="entry name" value="Pectin lyase-like"/>
    <property type="match status" value="1"/>
</dbReference>
<name>A0A4Y4AZ70_9FLAO</name>
<dbReference type="AlphaFoldDB" id="A0A4Y4AZ70"/>
<keyword evidence="2" id="KW-1185">Reference proteome</keyword>